<dbReference type="InterPro" id="IPR053214">
    <property type="entry name" value="LysM12-like"/>
</dbReference>
<dbReference type="InterPro" id="IPR036779">
    <property type="entry name" value="LysM_dom_sf"/>
</dbReference>
<dbReference type="Gene3D" id="3.10.50.10">
    <property type="match status" value="1"/>
</dbReference>
<dbReference type="Pfam" id="PF00704">
    <property type="entry name" value="Glyco_hydro_18"/>
    <property type="match status" value="1"/>
</dbReference>
<dbReference type="EMBL" id="PQXN01000288">
    <property type="protein sequence ID" value="TGO47191.1"/>
    <property type="molecule type" value="Genomic_DNA"/>
</dbReference>
<dbReference type="InterPro" id="IPR001223">
    <property type="entry name" value="Glyco_hydro18_cat"/>
</dbReference>
<dbReference type="GO" id="GO:0006032">
    <property type="term" value="P:chitin catabolic process"/>
    <property type="evidence" value="ECO:0007669"/>
    <property type="project" value="UniProtKB-KW"/>
</dbReference>
<dbReference type="PROSITE" id="PS51782">
    <property type="entry name" value="LYSM"/>
    <property type="match status" value="1"/>
</dbReference>
<dbReference type="Gene3D" id="3.30.60.10">
    <property type="entry name" value="Endochitinase-like"/>
    <property type="match status" value="1"/>
</dbReference>
<dbReference type="GO" id="GO:0000272">
    <property type="term" value="P:polysaccharide catabolic process"/>
    <property type="evidence" value="ECO:0007669"/>
    <property type="project" value="UniProtKB-KW"/>
</dbReference>
<comment type="catalytic activity">
    <reaction evidence="1">
        <text>Random endo-hydrolysis of N-acetyl-beta-D-glucosaminide (1-&gt;4)-beta-linkages in chitin and chitodextrins.</text>
        <dbReference type="EC" id="3.2.1.14"/>
    </reaction>
</comment>
<dbReference type="Gene3D" id="3.10.350.10">
    <property type="entry name" value="LysM domain"/>
    <property type="match status" value="1"/>
</dbReference>
<gene>
    <name evidence="15" type="ORF">BCON_0289g00090</name>
</gene>
<evidence type="ECO:0000256" key="6">
    <source>
        <dbReference type="ARBA" id="ARBA00023024"/>
    </source>
</evidence>
<dbReference type="AlphaFoldDB" id="A0A4Z1HFL3"/>
<keyword evidence="8" id="KW-0119">Carbohydrate metabolism</keyword>
<dbReference type="Gene3D" id="3.20.20.80">
    <property type="entry name" value="Glycosidases"/>
    <property type="match status" value="2"/>
</dbReference>
<feature type="signal peptide" evidence="12">
    <location>
        <begin position="1"/>
        <end position="27"/>
    </location>
</feature>
<evidence type="ECO:0000256" key="12">
    <source>
        <dbReference type="SAM" id="SignalP"/>
    </source>
</evidence>
<evidence type="ECO:0000256" key="5">
    <source>
        <dbReference type="ARBA" id="ARBA00022801"/>
    </source>
</evidence>
<dbReference type="OrthoDB" id="73875at2759"/>
<keyword evidence="12" id="KW-0732">Signal</keyword>
<comment type="caution">
    <text evidence="15">The sequence shown here is derived from an EMBL/GenBank/DDBJ whole genome shotgun (WGS) entry which is preliminary data.</text>
</comment>
<keyword evidence="6" id="KW-0146">Chitin degradation</keyword>
<dbReference type="InterPro" id="IPR036861">
    <property type="entry name" value="Endochitinase-like_sf"/>
</dbReference>
<feature type="chain" id="PRO_5021231825" description="chitinase" evidence="12">
    <location>
        <begin position="28"/>
        <end position="747"/>
    </location>
</feature>
<dbReference type="SMART" id="SM00636">
    <property type="entry name" value="Glyco_18"/>
    <property type="match status" value="1"/>
</dbReference>
<reference evidence="15 16" key="1">
    <citation type="submission" date="2017-12" db="EMBL/GenBank/DDBJ databases">
        <title>Comparative genomics of Botrytis spp.</title>
        <authorList>
            <person name="Valero-Jimenez C.A."/>
            <person name="Tapia P."/>
            <person name="Veloso J."/>
            <person name="Silva-Moreno E."/>
            <person name="Staats M."/>
            <person name="Valdes J.H."/>
            <person name="Van Kan J.A.L."/>
        </authorList>
    </citation>
    <scope>NUCLEOTIDE SEQUENCE [LARGE SCALE GENOMIC DNA]</scope>
    <source>
        <strain evidence="15 16">MUCL11595</strain>
    </source>
</reference>
<accession>A0A4Z1HFL3</accession>
<dbReference type="EC" id="3.2.1.14" evidence="3"/>
<evidence type="ECO:0000256" key="4">
    <source>
        <dbReference type="ARBA" id="ARBA00022669"/>
    </source>
</evidence>
<dbReference type="PANTHER" id="PTHR47700:SF2">
    <property type="entry name" value="CHITINASE"/>
    <property type="match status" value="1"/>
</dbReference>
<dbReference type="InterPro" id="IPR011583">
    <property type="entry name" value="Chitinase_II/V-like_cat"/>
</dbReference>
<dbReference type="InterPro" id="IPR029070">
    <property type="entry name" value="Chitinase_insertion_sf"/>
</dbReference>
<name>A0A4Z1HFL3_9HELO</name>
<comment type="similarity">
    <text evidence="2">Belongs to the glycosyl hydrolase 18 family. Chitinase class V subfamily.</text>
</comment>
<sequence>MWLSSSFAATNLLATVLILAGHSTAIASIPDSLNSWLEAHPIPTQSAGTTKITVSNRTLSRSQENAQRNRCPNTCDAAGFNPNNWTVYHDANRLGSYDQPMILSFALYNSLDNPLTHAKSMQIAFKESTTTGSLDDFTTASQQLRRYLAQKESDCGETISFAYSGSAAVGIYAGSGVQNISASVLADFITQVQSSSISESVLVQLCSGNNRSSRYSLGIIANADADLAFVQNAFGGMAEYHSIYPSSTLCSSLAAGQHVCSSEGTLPDYSPSAYTNGTCYTYLVVSDDSCSTLAASYSLTEDIIEGYNNNIWGWIGFDDLQAGQNMYLSSGNAPMPAILTNAVCGPQFPGTITIPSGTNLSLVNQCPLNACCDIWGQCGITDEFCTITQSPTGAPGTAAKGTNGCISNCGPSIIVGDTPAEYMNVGFFEGFNTDRPCLNPPLSSLDLTPYTHIVMSFAAITADFDIDISSTQSSFDDFIFLTGFKKIISIGGWSFLTDASTYNLFREAVTPTNLETFAENIATFLTEYDLDGVNIDWEYPAELDILGIPVGAMDDGVYYALFLDELAVKVSSGMQISVCAPSSFGIFKGCPYEGCLRSDVNLTETLSALSMITKSGVASSKIVIGVTSYGRSFQMAEAGCYTENCAITGPDSGAYAGTCTETLGYIGNAEINGIIYTNGSVLSASGEEIAIRTTPLTYIDNSSYSNIIVYDDNQWIGYMDDENKAARKILYKAYNLGGVAELHGRDI</sequence>
<dbReference type="SUPFAM" id="SSF54556">
    <property type="entry name" value="Chitinase insertion domain"/>
    <property type="match status" value="1"/>
</dbReference>
<protein>
    <recommendedName>
        <fullName evidence="3">chitinase</fullName>
        <ecNumber evidence="3">3.2.1.14</ecNumber>
    </recommendedName>
</protein>
<keyword evidence="9 11" id="KW-0326">Glycosidase</keyword>
<evidence type="ECO:0000256" key="2">
    <source>
        <dbReference type="ARBA" id="ARBA00008682"/>
    </source>
</evidence>
<feature type="domain" description="GH18" evidence="14">
    <location>
        <begin position="422"/>
        <end position="747"/>
    </location>
</feature>
<evidence type="ECO:0000256" key="3">
    <source>
        <dbReference type="ARBA" id="ARBA00012729"/>
    </source>
</evidence>
<evidence type="ECO:0000259" key="14">
    <source>
        <dbReference type="PROSITE" id="PS51910"/>
    </source>
</evidence>
<dbReference type="Proteomes" id="UP000297527">
    <property type="component" value="Unassembled WGS sequence"/>
</dbReference>
<dbReference type="InterPro" id="IPR018392">
    <property type="entry name" value="LysM"/>
</dbReference>
<dbReference type="GO" id="GO:0008843">
    <property type="term" value="F:endochitinase activity"/>
    <property type="evidence" value="ECO:0007669"/>
    <property type="project" value="UniProtKB-EC"/>
</dbReference>
<dbReference type="PROSITE" id="PS51910">
    <property type="entry name" value="GH18_2"/>
    <property type="match status" value="1"/>
</dbReference>
<keyword evidence="4" id="KW-0147">Chitin-binding</keyword>
<keyword evidence="16" id="KW-1185">Reference proteome</keyword>
<evidence type="ECO:0000256" key="9">
    <source>
        <dbReference type="ARBA" id="ARBA00023295"/>
    </source>
</evidence>
<dbReference type="SUPFAM" id="SSF57016">
    <property type="entry name" value="Plant lectins/antimicrobial peptides"/>
    <property type="match status" value="1"/>
</dbReference>
<organism evidence="15 16">
    <name type="scientific">Botryotinia convoluta</name>
    <dbReference type="NCBI Taxonomy" id="54673"/>
    <lineage>
        <taxon>Eukaryota</taxon>
        <taxon>Fungi</taxon>
        <taxon>Dikarya</taxon>
        <taxon>Ascomycota</taxon>
        <taxon>Pezizomycotina</taxon>
        <taxon>Leotiomycetes</taxon>
        <taxon>Helotiales</taxon>
        <taxon>Sclerotiniaceae</taxon>
        <taxon>Botryotinia</taxon>
    </lineage>
</organism>
<feature type="domain" description="LysM" evidence="13">
    <location>
        <begin position="280"/>
        <end position="328"/>
    </location>
</feature>
<dbReference type="PANTHER" id="PTHR47700">
    <property type="entry name" value="V CHITINASE, PUTATIVE (AFU_ORTHOLOGUE AFUA_6G13720)-RELATED"/>
    <property type="match status" value="1"/>
</dbReference>
<evidence type="ECO:0000256" key="10">
    <source>
        <dbReference type="ARBA" id="ARBA00023326"/>
    </source>
</evidence>
<keyword evidence="10" id="KW-0624">Polysaccharide degradation</keyword>
<proteinExistence type="inferred from homology"/>
<dbReference type="GO" id="GO:0008061">
    <property type="term" value="F:chitin binding"/>
    <property type="evidence" value="ECO:0007669"/>
    <property type="project" value="UniProtKB-KW"/>
</dbReference>
<evidence type="ECO:0000313" key="16">
    <source>
        <dbReference type="Proteomes" id="UP000297527"/>
    </source>
</evidence>
<evidence type="ECO:0000256" key="1">
    <source>
        <dbReference type="ARBA" id="ARBA00000822"/>
    </source>
</evidence>
<evidence type="ECO:0000256" key="7">
    <source>
        <dbReference type="ARBA" id="ARBA00023026"/>
    </source>
</evidence>
<dbReference type="SUPFAM" id="SSF51445">
    <property type="entry name" value="(Trans)glycosidases"/>
    <property type="match status" value="1"/>
</dbReference>
<dbReference type="InterPro" id="IPR017853">
    <property type="entry name" value="GH"/>
</dbReference>
<keyword evidence="5 11" id="KW-0378">Hydrolase</keyword>
<evidence type="ECO:0000256" key="11">
    <source>
        <dbReference type="RuleBase" id="RU000489"/>
    </source>
</evidence>
<keyword evidence="7" id="KW-0843">Virulence</keyword>
<evidence type="ECO:0000256" key="8">
    <source>
        <dbReference type="ARBA" id="ARBA00023277"/>
    </source>
</evidence>
<dbReference type="InterPro" id="IPR001579">
    <property type="entry name" value="Glyco_hydro_18_chit_AS"/>
</dbReference>
<dbReference type="PROSITE" id="PS01095">
    <property type="entry name" value="GH18_1"/>
    <property type="match status" value="1"/>
</dbReference>
<evidence type="ECO:0000313" key="15">
    <source>
        <dbReference type="EMBL" id="TGO47191.1"/>
    </source>
</evidence>
<evidence type="ECO:0000259" key="13">
    <source>
        <dbReference type="PROSITE" id="PS51782"/>
    </source>
</evidence>